<dbReference type="InterPro" id="IPR035105">
    <property type="entry name" value="Deoxycytidylate_deaminase_dom"/>
</dbReference>
<keyword evidence="10" id="KW-1185">Reference proteome</keyword>
<sequence length="139" mass="15622">MRKGWDEYFLDIAFQVAGRSTCNRRAVGAVVVKDRRIKGTGYNGAPHGLPHCLDVGCLMEGEHCRRTIHAEINALLECSPEERAGATMYVTDYPCERCALTIIQAGIKRLVYARPYPVARDWLREAGIEIVHHPRQTEG</sequence>
<feature type="binding site" evidence="7">
    <location>
        <position position="95"/>
    </location>
    <ligand>
        <name>Zn(2+)</name>
        <dbReference type="ChEBI" id="CHEBI:29105"/>
        <note>catalytic</note>
    </ligand>
</feature>
<dbReference type="EC" id="3.5.4.33" evidence="9"/>
<dbReference type="PROSITE" id="PS00903">
    <property type="entry name" value="CYT_DCMP_DEAMINASES_1"/>
    <property type="match status" value="1"/>
</dbReference>
<keyword evidence="4 9" id="KW-0378">Hydrolase</keyword>
<evidence type="ECO:0000256" key="4">
    <source>
        <dbReference type="ARBA" id="ARBA00022801"/>
    </source>
</evidence>
<evidence type="ECO:0000256" key="7">
    <source>
        <dbReference type="PIRSR" id="PIRSR006019-2"/>
    </source>
</evidence>
<dbReference type="InterPro" id="IPR016473">
    <property type="entry name" value="dCMP_deaminase"/>
</dbReference>
<proteinExistence type="inferred from homology"/>
<feature type="domain" description="CMP/dCMP-type deaminase" evidence="8">
    <location>
        <begin position="4"/>
        <end position="130"/>
    </location>
</feature>
<dbReference type="InterPro" id="IPR016192">
    <property type="entry name" value="APOBEC/CMP_deaminase_Zn-bd"/>
</dbReference>
<dbReference type="Proteomes" id="UP000425916">
    <property type="component" value="Chromosome"/>
</dbReference>
<dbReference type="GO" id="GO:0052717">
    <property type="term" value="F:tRNA-specific adenosine-34 deaminase activity"/>
    <property type="evidence" value="ECO:0007669"/>
    <property type="project" value="UniProtKB-EC"/>
</dbReference>
<dbReference type="InterPro" id="IPR016193">
    <property type="entry name" value="Cytidine_deaminase-like"/>
</dbReference>
<dbReference type="PANTHER" id="PTHR11086">
    <property type="entry name" value="DEOXYCYTIDYLATE DEAMINASE-RELATED"/>
    <property type="match status" value="1"/>
</dbReference>
<evidence type="ECO:0000259" key="8">
    <source>
        <dbReference type="PROSITE" id="PS51747"/>
    </source>
</evidence>
<accession>A0A6I5ZPL9</accession>
<dbReference type="InterPro" id="IPR002125">
    <property type="entry name" value="CMP_dCMP_dom"/>
</dbReference>
<evidence type="ECO:0000313" key="10">
    <source>
        <dbReference type="Proteomes" id="UP000425916"/>
    </source>
</evidence>
<evidence type="ECO:0000256" key="2">
    <source>
        <dbReference type="ARBA" id="ARBA00006576"/>
    </source>
</evidence>
<dbReference type="Gene3D" id="3.40.140.10">
    <property type="entry name" value="Cytidine Deaminase, domain 2"/>
    <property type="match status" value="1"/>
</dbReference>
<feature type="active site" description="Proton donor" evidence="6">
    <location>
        <position position="71"/>
    </location>
</feature>
<gene>
    <name evidence="9" type="primary">tadA</name>
    <name evidence="9" type="ORF">MGLY_11120</name>
</gene>
<dbReference type="CDD" id="cd01286">
    <property type="entry name" value="deoxycytidylate_deaminase"/>
    <property type="match status" value="1"/>
</dbReference>
<feature type="binding site" evidence="7">
    <location>
        <position position="98"/>
    </location>
    <ligand>
        <name>Zn(2+)</name>
        <dbReference type="ChEBI" id="CHEBI:29105"/>
        <note>catalytic</note>
    </ligand>
</feature>
<evidence type="ECO:0000313" key="9">
    <source>
        <dbReference type="EMBL" id="QGP91770.1"/>
    </source>
</evidence>
<dbReference type="GO" id="GO:0006220">
    <property type="term" value="P:pyrimidine nucleotide metabolic process"/>
    <property type="evidence" value="ECO:0007669"/>
    <property type="project" value="InterPro"/>
</dbReference>
<dbReference type="PIRSF" id="PIRSF006019">
    <property type="entry name" value="dCMP_deaminase"/>
    <property type="match status" value="1"/>
</dbReference>
<evidence type="ECO:0000256" key="6">
    <source>
        <dbReference type="PIRSR" id="PIRSR006019-1"/>
    </source>
</evidence>
<dbReference type="PROSITE" id="PS51747">
    <property type="entry name" value="CYT_DCMP_DEAMINASES_2"/>
    <property type="match status" value="1"/>
</dbReference>
<dbReference type="GO" id="GO:0004132">
    <property type="term" value="F:dCMP deaminase activity"/>
    <property type="evidence" value="ECO:0007669"/>
    <property type="project" value="InterPro"/>
</dbReference>
<feature type="binding site" evidence="7">
    <location>
        <position position="69"/>
    </location>
    <ligand>
        <name>Zn(2+)</name>
        <dbReference type="ChEBI" id="CHEBI:29105"/>
        <note>catalytic</note>
    </ligand>
</feature>
<dbReference type="InterPro" id="IPR015517">
    <property type="entry name" value="dCMP_deaminase-rel"/>
</dbReference>
<protein>
    <submittedName>
        <fullName evidence="9">tRNA-specific adenosine deaminase</fullName>
        <ecNumber evidence="9">3.5.4.33</ecNumber>
    </submittedName>
</protein>
<name>A0A6I5ZPL9_9FIRM</name>
<dbReference type="RefSeq" id="WP_156272442.1">
    <property type="nucleotide sequence ID" value="NZ_CP046244.1"/>
</dbReference>
<keyword evidence="3 7" id="KW-0479">Metal-binding</keyword>
<dbReference type="Pfam" id="PF00383">
    <property type="entry name" value="dCMP_cyt_deam_1"/>
    <property type="match status" value="1"/>
</dbReference>
<organism evidence="9 10">
    <name type="scientific">Neomoorella glycerini</name>
    <dbReference type="NCBI Taxonomy" id="55779"/>
    <lineage>
        <taxon>Bacteria</taxon>
        <taxon>Bacillati</taxon>
        <taxon>Bacillota</taxon>
        <taxon>Clostridia</taxon>
        <taxon>Neomoorellales</taxon>
        <taxon>Neomoorellaceae</taxon>
        <taxon>Neomoorella</taxon>
    </lineage>
</organism>
<evidence type="ECO:0000256" key="1">
    <source>
        <dbReference type="ARBA" id="ARBA00001947"/>
    </source>
</evidence>
<reference evidence="9 10" key="1">
    <citation type="submission" date="2019-11" db="EMBL/GenBank/DDBJ databases">
        <title>Genome sequence of Moorella glycerini DSM11254.</title>
        <authorList>
            <person name="Poehlein A."/>
            <person name="Boeer T."/>
            <person name="Daniel R."/>
        </authorList>
    </citation>
    <scope>NUCLEOTIDE SEQUENCE [LARGE SCALE GENOMIC DNA]</scope>
    <source>
        <strain evidence="9 10">DSM 11254</strain>
    </source>
</reference>
<comment type="similarity">
    <text evidence="2">Belongs to the cytidine and deoxycytidylate deaminase family.</text>
</comment>
<evidence type="ECO:0000256" key="3">
    <source>
        <dbReference type="ARBA" id="ARBA00022723"/>
    </source>
</evidence>
<dbReference type="PANTHER" id="PTHR11086:SF18">
    <property type="entry name" value="DEOXYCYTIDYLATE DEAMINASE"/>
    <property type="match status" value="1"/>
</dbReference>
<dbReference type="OrthoDB" id="9788517at2"/>
<dbReference type="EMBL" id="CP046244">
    <property type="protein sequence ID" value="QGP91770.1"/>
    <property type="molecule type" value="Genomic_DNA"/>
</dbReference>
<dbReference type="GO" id="GO:0005737">
    <property type="term" value="C:cytoplasm"/>
    <property type="evidence" value="ECO:0007669"/>
    <property type="project" value="TreeGrafter"/>
</dbReference>
<comment type="cofactor">
    <cofactor evidence="1 7">
        <name>Zn(2+)</name>
        <dbReference type="ChEBI" id="CHEBI:29105"/>
    </cofactor>
</comment>
<dbReference type="SUPFAM" id="SSF53927">
    <property type="entry name" value="Cytidine deaminase-like"/>
    <property type="match status" value="1"/>
</dbReference>
<evidence type="ECO:0000256" key="5">
    <source>
        <dbReference type="ARBA" id="ARBA00022833"/>
    </source>
</evidence>
<dbReference type="AlphaFoldDB" id="A0A6I5ZPL9"/>
<dbReference type="GO" id="GO:0008270">
    <property type="term" value="F:zinc ion binding"/>
    <property type="evidence" value="ECO:0007669"/>
    <property type="project" value="InterPro"/>
</dbReference>
<keyword evidence="5 7" id="KW-0862">Zinc</keyword>